<gene>
    <name evidence="2" type="ORF">GLS40_13820</name>
</gene>
<evidence type="ECO:0000313" key="2">
    <source>
        <dbReference type="EMBL" id="MWB79113.1"/>
    </source>
</evidence>
<dbReference type="Gene3D" id="1.20.1290.10">
    <property type="entry name" value="AhpD-like"/>
    <property type="match status" value="1"/>
</dbReference>
<comment type="caution">
    <text evidence="2">The sequence shown here is derived from an EMBL/GenBank/DDBJ whole genome shotgun (WGS) entry which is preliminary data.</text>
</comment>
<dbReference type="EMBL" id="WNXQ01000008">
    <property type="protein sequence ID" value="MWB79113.1"/>
    <property type="molecule type" value="Genomic_DNA"/>
</dbReference>
<proteinExistence type="predicted"/>
<protein>
    <submittedName>
        <fullName evidence="2">Carboxymuconolactone decarboxylase family protein</fullName>
    </submittedName>
</protein>
<name>A0A844WCK5_9RHOB</name>
<accession>A0A844WCK5</accession>
<feature type="domain" description="Carboxymuconolactone decarboxylase-like" evidence="1">
    <location>
        <begin position="32"/>
        <end position="117"/>
    </location>
</feature>
<dbReference type="PANTHER" id="PTHR33570:SF10">
    <property type="entry name" value="GAMMA-CARBOXYMUCONOLACTONE DECARBOXYLASE"/>
    <property type="match status" value="1"/>
</dbReference>
<dbReference type="GO" id="GO:0051920">
    <property type="term" value="F:peroxiredoxin activity"/>
    <property type="evidence" value="ECO:0007669"/>
    <property type="project" value="InterPro"/>
</dbReference>
<sequence length="133" mass="14321">MTHDTNRGYTLAEDVNPGLRDILEGRYGHVLPGMGDTVERYAYGEFYARPGLELRQRYLCTVAALAALGGQTGPQLRINIAAGLRAGLSKTEIAEAIWQMALYGGLPAAINALNAALEVFAEHDLAGKPLPIR</sequence>
<dbReference type="InterPro" id="IPR052512">
    <property type="entry name" value="4CMD/NDH-1_regulator"/>
</dbReference>
<organism evidence="2 3">
    <name type="scientific">Pseudooceanicola pacificus</name>
    <dbReference type="NCBI Taxonomy" id="2676438"/>
    <lineage>
        <taxon>Bacteria</taxon>
        <taxon>Pseudomonadati</taxon>
        <taxon>Pseudomonadota</taxon>
        <taxon>Alphaproteobacteria</taxon>
        <taxon>Rhodobacterales</taxon>
        <taxon>Paracoccaceae</taxon>
        <taxon>Pseudooceanicola</taxon>
    </lineage>
</organism>
<dbReference type="SUPFAM" id="SSF69118">
    <property type="entry name" value="AhpD-like"/>
    <property type="match status" value="1"/>
</dbReference>
<dbReference type="InterPro" id="IPR029032">
    <property type="entry name" value="AhpD-like"/>
</dbReference>
<reference evidence="2 3" key="1">
    <citation type="submission" date="2019-11" db="EMBL/GenBank/DDBJ databases">
        <title>Pseudooceanicola pacifica sp. nov., isolated from deep-sea sediment of the Pacific Ocean.</title>
        <authorList>
            <person name="Lyu L."/>
        </authorList>
    </citation>
    <scope>NUCLEOTIDE SEQUENCE [LARGE SCALE GENOMIC DNA]</scope>
    <source>
        <strain evidence="2 3">216_PA32_1</strain>
    </source>
</reference>
<dbReference type="PANTHER" id="PTHR33570">
    <property type="entry name" value="4-CARBOXYMUCONOLACTONE DECARBOXYLASE FAMILY PROTEIN"/>
    <property type="match status" value="1"/>
</dbReference>
<dbReference type="RefSeq" id="WP_160383321.1">
    <property type="nucleotide sequence ID" value="NZ_WNXQ01000008.1"/>
</dbReference>
<evidence type="ECO:0000259" key="1">
    <source>
        <dbReference type="Pfam" id="PF02627"/>
    </source>
</evidence>
<dbReference type="Pfam" id="PF02627">
    <property type="entry name" value="CMD"/>
    <property type="match status" value="1"/>
</dbReference>
<evidence type="ECO:0000313" key="3">
    <source>
        <dbReference type="Proteomes" id="UP000443843"/>
    </source>
</evidence>
<dbReference type="InterPro" id="IPR003779">
    <property type="entry name" value="CMD-like"/>
</dbReference>
<keyword evidence="3" id="KW-1185">Reference proteome</keyword>
<dbReference type="Proteomes" id="UP000443843">
    <property type="component" value="Unassembled WGS sequence"/>
</dbReference>
<dbReference type="AlphaFoldDB" id="A0A844WCK5"/>